<gene>
    <name evidence="2" type="ORF">FTUN_7154</name>
</gene>
<feature type="transmembrane region" description="Helical" evidence="1">
    <location>
        <begin position="20"/>
        <end position="38"/>
    </location>
</feature>
<dbReference type="AlphaFoldDB" id="A0A6M5Z2W8"/>
<evidence type="ECO:0000313" key="2">
    <source>
        <dbReference type="EMBL" id="QJW99542.1"/>
    </source>
</evidence>
<proteinExistence type="predicted"/>
<sequence>MSLDAPAGHIVLSAQKATLLMLLVVVLMALSFAAGFVLKG</sequence>
<dbReference type="EMBL" id="CP053452">
    <property type="protein sequence ID" value="QJW99542.1"/>
    <property type="molecule type" value="Genomic_DNA"/>
</dbReference>
<keyword evidence="1" id="KW-0812">Transmembrane</keyword>
<protein>
    <submittedName>
        <fullName evidence="2">Uncharacterized protein</fullName>
    </submittedName>
</protein>
<keyword evidence="1" id="KW-1133">Transmembrane helix</keyword>
<reference evidence="3" key="1">
    <citation type="submission" date="2020-05" db="EMBL/GenBank/DDBJ databases">
        <title>Frigoriglobus tundricola gen. nov., sp. nov., a psychrotolerant cellulolytic planctomycete of the family Gemmataceae with two divergent copies of 16S rRNA gene.</title>
        <authorList>
            <person name="Kulichevskaya I.S."/>
            <person name="Ivanova A.A."/>
            <person name="Naumoff D.G."/>
            <person name="Beletsky A.V."/>
            <person name="Rijpstra W.I.C."/>
            <person name="Sinninghe Damste J.S."/>
            <person name="Mardanov A.V."/>
            <person name="Ravin N.V."/>
            <person name="Dedysh S.N."/>
        </authorList>
    </citation>
    <scope>NUCLEOTIDE SEQUENCE [LARGE SCALE GENOMIC DNA]</scope>
    <source>
        <strain evidence="3">PL17</strain>
    </source>
</reference>
<keyword evidence="3" id="KW-1185">Reference proteome</keyword>
<accession>A0A6M5Z2W8</accession>
<name>A0A6M5Z2W8_9BACT</name>
<dbReference type="KEGG" id="ftj:FTUN_7154"/>
<evidence type="ECO:0000313" key="3">
    <source>
        <dbReference type="Proteomes" id="UP000503447"/>
    </source>
</evidence>
<keyword evidence="1" id="KW-0472">Membrane</keyword>
<organism evidence="2 3">
    <name type="scientific">Frigoriglobus tundricola</name>
    <dbReference type="NCBI Taxonomy" id="2774151"/>
    <lineage>
        <taxon>Bacteria</taxon>
        <taxon>Pseudomonadati</taxon>
        <taxon>Planctomycetota</taxon>
        <taxon>Planctomycetia</taxon>
        <taxon>Gemmatales</taxon>
        <taxon>Gemmataceae</taxon>
        <taxon>Frigoriglobus</taxon>
    </lineage>
</organism>
<dbReference type="Proteomes" id="UP000503447">
    <property type="component" value="Chromosome"/>
</dbReference>
<evidence type="ECO:0000256" key="1">
    <source>
        <dbReference type="SAM" id="Phobius"/>
    </source>
</evidence>
<dbReference type="RefSeq" id="WP_261361870.1">
    <property type="nucleotide sequence ID" value="NZ_CP053452.2"/>
</dbReference>